<dbReference type="OrthoDB" id="166852at2"/>
<protein>
    <recommendedName>
        <fullName evidence="4">Lipoprotein</fullName>
    </recommendedName>
</protein>
<evidence type="ECO:0008006" key="4">
    <source>
        <dbReference type="Google" id="ProtNLM"/>
    </source>
</evidence>
<keyword evidence="1" id="KW-0732">Signal</keyword>
<dbReference type="Proteomes" id="UP000315369">
    <property type="component" value="Unassembled WGS sequence"/>
</dbReference>
<name>A0A540WRQ2_9BACT</name>
<gene>
    <name evidence="2" type="ORF">FJV41_36080</name>
</gene>
<dbReference type="AlphaFoldDB" id="A0A540WRQ2"/>
<comment type="caution">
    <text evidence="2">The sequence shown here is derived from an EMBL/GenBank/DDBJ whole genome shotgun (WGS) entry which is preliminary data.</text>
</comment>
<evidence type="ECO:0000256" key="1">
    <source>
        <dbReference type="SAM" id="SignalP"/>
    </source>
</evidence>
<evidence type="ECO:0000313" key="3">
    <source>
        <dbReference type="Proteomes" id="UP000315369"/>
    </source>
</evidence>
<accession>A0A540WRQ2</accession>
<evidence type="ECO:0000313" key="2">
    <source>
        <dbReference type="EMBL" id="TQF11084.1"/>
    </source>
</evidence>
<keyword evidence="3" id="KW-1185">Reference proteome</keyword>
<sequence>MSPRPTFVLVLAVLAQWALPAAAQDVPRTMTFQGRLVRADGTPENSPQDLAFALYATPSGGSPLWQENHLAVPVTNGYYAVVLGSSAPLGDDLVRRSEMHLGVALASQSELTPRFRLASVPFALRASDSIRLEGRAASTFAPTSHTHTNATTTAPGFMSAADKVKLDAPAPTYGDGLIASGTPLAVRVSFPTAGGTNGSARIAARSDHTHARPSLTCSYKSATGNDTLDPRAATAWCGMGETLMGGGCSGLEDGPAPVSVAFQPAGVTFENGLTQTPGVPGYRCRGHLTSSTAPTAYAICCRIP</sequence>
<organism evidence="2 3">
    <name type="scientific">Myxococcus llanfairpwllgwyngyllgogerychwyrndrobwllllantysiliogogogochensis</name>
    <dbReference type="NCBI Taxonomy" id="2590453"/>
    <lineage>
        <taxon>Bacteria</taxon>
        <taxon>Pseudomonadati</taxon>
        <taxon>Myxococcota</taxon>
        <taxon>Myxococcia</taxon>
        <taxon>Myxococcales</taxon>
        <taxon>Cystobacterineae</taxon>
        <taxon>Myxococcaceae</taxon>
        <taxon>Myxococcus</taxon>
    </lineage>
</organism>
<reference evidence="2 3" key="1">
    <citation type="submission" date="2019-06" db="EMBL/GenBank/DDBJ databases">
        <authorList>
            <person name="Livingstone P."/>
            <person name="Whitworth D."/>
        </authorList>
    </citation>
    <scope>NUCLEOTIDE SEQUENCE [LARGE SCALE GENOMIC DNA]</scope>
    <source>
        <strain evidence="2 3">AM401</strain>
    </source>
</reference>
<dbReference type="EMBL" id="VIFM01000211">
    <property type="protein sequence ID" value="TQF11084.1"/>
    <property type="molecule type" value="Genomic_DNA"/>
</dbReference>
<feature type="signal peptide" evidence="1">
    <location>
        <begin position="1"/>
        <end position="23"/>
    </location>
</feature>
<dbReference type="RefSeq" id="WP_141647152.1">
    <property type="nucleotide sequence ID" value="NZ_VIFM01000211.1"/>
</dbReference>
<feature type="chain" id="PRO_5022111364" description="Lipoprotein" evidence="1">
    <location>
        <begin position="24"/>
        <end position="304"/>
    </location>
</feature>
<proteinExistence type="predicted"/>